<evidence type="ECO:0008006" key="4">
    <source>
        <dbReference type="Google" id="ProtNLM"/>
    </source>
</evidence>
<feature type="region of interest" description="Disordered" evidence="1">
    <location>
        <begin position="613"/>
        <end position="649"/>
    </location>
</feature>
<feature type="region of interest" description="Disordered" evidence="1">
    <location>
        <begin position="56"/>
        <end position="78"/>
    </location>
</feature>
<dbReference type="Proteomes" id="UP000324222">
    <property type="component" value="Unassembled WGS sequence"/>
</dbReference>
<feature type="compositionally biased region" description="Acidic residues" evidence="1">
    <location>
        <begin position="613"/>
        <end position="623"/>
    </location>
</feature>
<sequence>MLSVDDDDDYFIPTTSSNLLNSSRRLAMLFNPEEISGSSGGGTGHHADLSTNFRFVAPKQPRPGRSNSSASSGTGQASKDGQEVLLDVHLSLLPQGAERSRAARTAVSCQVVGNAVRRSFILVMVVQDKGELWRAAIDSHLLLEVLECSTLRVTAHGKSLTLLGEAQRIEDLVTQLAIYRAVTGSGPSHQDLCVGKGHALSEGDVAKVHCSTHTITSAALKGEVIENVNGMKVTVSSAAEGGWESYLAGATVDSHRLIFLPKNGDTAESQGHNAQEDREASRKAALVSRMAQLGTPLFPPLPSAKVPQSSEGTGEAAVEMQEPSVEEVSIPAATPTPSTQIPESSTSTIVSAPTTTSSSALLTSTCMSVPPTAIAAASPVFVPTVPHQHQTHSPALDSTLALSICQLGTSVARISDKVDLLLTKVDKVEAGGSCGSGSPAPSDPEALMALAGGLVAHNERLRGEVEALERKLCESQTSCASLLTMNAELLEEKRELLRREAEQRKEEEEDKQEESAEDLKDKEEPVKEQLEKDTQTEAEEGNSEEEDKQGLMAEQVRSLVKSTLSGLFRHLSDTFSEEEQHSRPEVLRTVKSGLQVAYSTFVENFEEIVGVEETAAEEEEGSGEEQTQHEEDEKRENTESHNVEVRSGESDPVSTYQHWQVLLMWYFVSFASRGEIVMFHIYFIGKDLWDHAPLPPIHFLPLPGRQISALLSPQHYVTSKRVQTAIQSQT</sequence>
<feature type="region of interest" description="Disordered" evidence="1">
    <location>
        <begin position="296"/>
        <end position="352"/>
    </location>
</feature>
<name>A0A5B7DPN1_PORTR</name>
<dbReference type="OrthoDB" id="6365201at2759"/>
<feature type="compositionally biased region" description="Basic and acidic residues" evidence="1">
    <location>
        <begin position="513"/>
        <end position="535"/>
    </location>
</feature>
<dbReference type="EMBL" id="VSRR010001162">
    <property type="protein sequence ID" value="MPC23067.1"/>
    <property type="molecule type" value="Genomic_DNA"/>
</dbReference>
<evidence type="ECO:0000313" key="2">
    <source>
        <dbReference type="EMBL" id="MPC23067.1"/>
    </source>
</evidence>
<feature type="compositionally biased region" description="Polar residues" evidence="1">
    <location>
        <begin position="65"/>
        <end position="78"/>
    </location>
</feature>
<organism evidence="2 3">
    <name type="scientific">Portunus trituberculatus</name>
    <name type="common">Swimming crab</name>
    <name type="synonym">Neptunus trituberculatus</name>
    <dbReference type="NCBI Taxonomy" id="210409"/>
    <lineage>
        <taxon>Eukaryota</taxon>
        <taxon>Metazoa</taxon>
        <taxon>Ecdysozoa</taxon>
        <taxon>Arthropoda</taxon>
        <taxon>Crustacea</taxon>
        <taxon>Multicrustacea</taxon>
        <taxon>Malacostraca</taxon>
        <taxon>Eumalacostraca</taxon>
        <taxon>Eucarida</taxon>
        <taxon>Decapoda</taxon>
        <taxon>Pleocyemata</taxon>
        <taxon>Brachyura</taxon>
        <taxon>Eubrachyura</taxon>
        <taxon>Portunoidea</taxon>
        <taxon>Portunidae</taxon>
        <taxon>Portuninae</taxon>
        <taxon>Portunus</taxon>
    </lineage>
</organism>
<comment type="caution">
    <text evidence="2">The sequence shown here is derived from an EMBL/GenBank/DDBJ whole genome shotgun (WGS) entry which is preliminary data.</text>
</comment>
<protein>
    <recommendedName>
        <fullName evidence="4">FK506-binding protein 15</fullName>
    </recommendedName>
</protein>
<dbReference type="AlphaFoldDB" id="A0A5B7DPN1"/>
<feature type="compositionally biased region" description="Basic and acidic residues" evidence="1">
    <location>
        <begin position="626"/>
        <end position="649"/>
    </location>
</feature>
<gene>
    <name evidence="2" type="ORF">E2C01_016105</name>
</gene>
<evidence type="ECO:0000313" key="3">
    <source>
        <dbReference type="Proteomes" id="UP000324222"/>
    </source>
</evidence>
<keyword evidence="3" id="KW-1185">Reference proteome</keyword>
<feature type="region of interest" description="Disordered" evidence="1">
    <location>
        <begin position="263"/>
        <end position="284"/>
    </location>
</feature>
<feature type="region of interest" description="Disordered" evidence="1">
    <location>
        <begin position="500"/>
        <end position="551"/>
    </location>
</feature>
<proteinExistence type="predicted"/>
<evidence type="ECO:0000256" key="1">
    <source>
        <dbReference type="SAM" id="MobiDB-lite"/>
    </source>
</evidence>
<feature type="compositionally biased region" description="Acidic residues" evidence="1">
    <location>
        <begin position="536"/>
        <end position="547"/>
    </location>
</feature>
<reference evidence="2 3" key="1">
    <citation type="submission" date="2019-05" db="EMBL/GenBank/DDBJ databases">
        <title>Another draft genome of Portunus trituberculatus and its Hox gene families provides insights of decapod evolution.</title>
        <authorList>
            <person name="Jeong J.-H."/>
            <person name="Song I."/>
            <person name="Kim S."/>
            <person name="Choi T."/>
            <person name="Kim D."/>
            <person name="Ryu S."/>
            <person name="Kim W."/>
        </authorList>
    </citation>
    <scope>NUCLEOTIDE SEQUENCE [LARGE SCALE GENOMIC DNA]</scope>
    <source>
        <tissue evidence="2">Muscle</tissue>
    </source>
</reference>
<accession>A0A5B7DPN1</accession>